<dbReference type="EMBL" id="CAJOBC010008515">
    <property type="protein sequence ID" value="CAF3963775.1"/>
    <property type="molecule type" value="Genomic_DNA"/>
</dbReference>
<dbReference type="GO" id="GO:0020037">
    <property type="term" value="F:heme binding"/>
    <property type="evidence" value="ECO:0007669"/>
    <property type="project" value="InterPro"/>
</dbReference>
<keyword evidence="3 7" id="KW-0479">Metal-binding</keyword>
<protein>
    <recommendedName>
        <fullName evidence="12">Cytochrome P450</fullName>
    </recommendedName>
</protein>
<keyword evidence="4 8" id="KW-0560">Oxidoreductase</keyword>
<comment type="caution">
    <text evidence="10">The sequence shown here is derived from an EMBL/GenBank/DDBJ whole genome shotgun (WGS) entry which is preliminary data.</text>
</comment>
<keyword evidence="2 7" id="KW-0349">Heme</keyword>
<dbReference type="InterPro" id="IPR002401">
    <property type="entry name" value="Cyt_P450_E_grp-I"/>
</dbReference>
<dbReference type="Pfam" id="PF00067">
    <property type="entry name" value="p450"/>
    <property type="match status" value="1"/>
</dbReference>
<name>A0A8S2MW10_9BILA</name>
<reference evidence="10" key="1">
    <citation type="submission" date="2021-02" db="EMBL/GenBank/DDBJ databases">
        <authorList>
            <person name="Nowell W R."/>
        </authorList>
    </citation>
    <scope>NUCLEOTIDE SEQUENCE</scope>
</reference>
<evidence type="ECO:0000313" key="10">
    <source>
        <dbReference type="EMBL" id="CAF3963775.1"/>
    </source>
</evidence>
<sequence length="493" mass="56949">MISKRRRAFHVSFWSQVDLIRFCFLAFNILIQISDGYEVIGATDDDEKLAVVDADYQEKYGDIFKYRFGPHSVVAFNRLDHVQYIFAHRHIYDHAKLASETFSLLTPNGLIALTGAKFKRHARVMLPMFKKSKVVPYLETVNDCTDELLLQKWRADGNEKLQTDIIRQCQDLLLCIITSIAFDYDLKTAESSSPVRLAIKEFVDNFVKILLLSGTPTIFSRLYLKFNWKYQKALVVLRKEADDIIRKERARQEKEQEIENAINTKRRNLISLLVSSLNEDVGGDYKQGLTCEELLDEILLSIVAGFETTSTVLAWFIFHMSKYPAIQEKIKEELKLHNVTKKTSLTNELLDKLEYIDCVLKEVLRFSPIMDGTLRTLVEDDQIDGVQLRKGDSVYIGLNNIHRDKRLWKLDPDQFLPERFLDTDDKNQPIWTFGGGHRACAGQDLARFELKVICTRLMQSLTFLDSGDEQNSGGFLQRITCLPKRLAVYCKFD</sequence>
<dbReference type="GO" id="GO:0005506">
    <property type="term" value="F:iron ion binding"/>
    <property type="evidence" value="ECO:0007669"/>
    <property type="project" value="InterPro"/>
</dbReference>
<evidence type="ECO:0008006" key="12">
    <source>
        <dbReference type="Google" id="ProtNLM"/>
    </source>
</evidence>
<keyword evidence="6 8" id="KW-0503">Monooxygenase</keyword>
<dbReference type="InterPro" id="IPR017972">
    <property type="entry name" value="Cyt_P450_CS"/>
</dbReference>
<evidence type="ECO:0000256" key="4">
    <source>
        <dbReference type="ARBA" id="ARBA00023002"/>
    </source>
</evidence>
<gene>
    <name evidence="10" type="ORF">SRO942_LOCUS23627</name>
</gene>
<evidence type="ECO:0000256" key="1">
    <source>
        <dbReference type="ARBA" id="ARBA00010617"/>
    </source>
</evidence>
<dbReference type="AlphaFoldDB" id="A0A8S2MW10"/>
<evidence type="ECO:0000256" key="8">
    <source>
        <dbReference type="RuleBase" id="RU000461"/>
    </source>
</evidence>
<feature type="binding site" description="axial binding residue" evidence="7">
    <location>
        <position position="440"/>
    </location>
    <ligand>
        <name>heme</name>
        <dbReference type="ChEBI" id="CHEBI:30413"/>
    </ligand>
    <ligandPart>
        <name>Fe</name>
        <dbReference type="ChEBI" id="CHEBI:18248"/>
    </ligandPart>
</feature>
<dbReference type="InterPro" id="IPR050196">
    <property type="entry name" value="Cytochrome_P450_Monoox"/>
</dbReference>
<dbReference type="Proteomes" id="UP000681722">
    <property type="component" value="Unassembled WGS sequence"/>
</dbReference>
<feature type="coiled-coil region" evidence="9">
    <location>
        <begin position="237"/>
        <end position="267"/>
    </location>
</feature>
<keyword evidence="5 7" id="KW-0408">Iron</keyword>
<dbReference type="Gene3D" id="1.10.630.10">
    <property type="entry name" value="Cytochrome P450"/>
    <property type="match status" value="1"/>
</dbReference>
<dbReference type="OrthoDB" id="3945418at2759"/>
<evidence type="ECO:0000256" key="5">
    <source>
        <dbReference type="ARBA" id="ARBA00023004"/>
    </source>
</evidence>
<dbReference type="PROSITE" id="PS00086">
    <property type="entry name" value="CYTOCHROME_P450"/>
    <property type="match status" value="1"/>
</dbReference>
<dbReference type="InterPro" id="IPR001128">
    <property type="entry name" value="Cyt_P450"/>
</dbReference>
<proteinExistence type="inferred from homology"/>
<organism evidence="10 11">
    <name type="scientific">Didymodactylos carnosus</name>
    <dbReference type="NCBI Taxonomy" id="1234261"/>
    <lineage>
        <taxon>Eukaryota</taxon>
        <taxon>Metazoa</taxon>
        <taxon>Spiralia</taxon>
        <taxon>Gnathifera</taxon>
        <taxon>Rotifera</taxon>
        <taxon>Eurotatoria</taxon>
        <taxon>Bdelloidea</taxon>
        <taxon>Philodinida</taxon>
        <taxon>Philodinidae</taxon>
        <taxon>Didymodactylos</taxon>
    </lineage>
</organism>
<evidence type="ECO:0000256" key="7">
    <source>
        <dbReference type="PIRSR" id="PIRSR602401-1"/>
    </source>
</evidence>
<comment type="similarity">
    <text evidence="1 8">Belongs to the cytochrome P450 family.</text>
</comment>
<evidence type="ECO:0000256" key="2">
    <source>
        <dbReference type="ARBA" id="ARBA00022617"/>
    </source>
</evidence>
<evidence type="ECO:0000256" key="9">
    <source>
        <dbReference type="SAM" id="Coils"/>
    </source>
</evidence>
<accession>A0A8S2MW10</accession>
<evidence type="ECO:0000256" key="3">
    <source>
        <dbReference type="ARBA" id="ARBA00022723"/>
    </source>
</evidence>
<evidence type="ECO:0000256" key="6">
    <source>
        <dbReference type="ARBA" id="ARBA00023033"/>
    </source>
</evidence>
<dbReference type="InterPro" id="IPR036396">
    <property type="entry name" value="Cyt_P450_sf"/>
</dbReference>
<dbReference type="SUPFAM" id="SSF48264">
    <property type="entry name" value="Cytochrome P450"/>
    <property type="match status" value="1"/>
</dbReference>
<dbReference type="GO" id="GO:0004497">
    <property type="term" value="F:monooxygenase activity"/>
    <property type="evidence" value="ECO:0007669"/>
    <property type="project" value="UniProtKB-KW"/>
</dbReference>
<keyword evidence="9" id="KW-0175">Coiled coil</keyword>
<dbReference type="GO" id="GO:0016705">
    <property type="term" value="F:oxidoreductase activity, acting on paired donors, with incorporation or reduction of molecular oxygen"/>
    <property type="evidence" value="ECO:0007669"/>
    <property type="project" value="InterPro"/>
</dbReference>
<dbReference type="PRINTS" id="PR00385">
    <property type="entry name" value="P450"/>
</dbReference>
<dbReference type="PANTHER" id="PTHR24291">
    <property type="entry name" value="CYTOCHROME P450 FAMILY 4"/>
    <property type="match status" value="1"/>
</dbReference>
<comment type="cofactor">
    <cofactor evidence="7">
        <name>heme</name>
        <dbReference type="ChEBI" id="CHEBI:30413"/>
    </cofactor>
</comment>
<evidence type="ECO:0000313" key="11">
    <source>
        <dbReference type="Proteomes" id="UP000681722"/>
    </source>
</evidence>
<dbReference type="PRINTS" id="PR00463">
    <property type="entry name" value="EP450I"/>
</dbReference>
<dbReference type="PANTHER" id="PTHR24291:SF50">
    <property type="entry name" value="BIFUNCTIONAL ALBAFLAVENONE MONOOXYGENASE_TERPENE SYNTHASE"/>
    <property type="match status" value="1"/>
</dbReference>